<accession>A0A1H8J282</accession>
<evidence type="ECO:0000256" key="3">
    <source>
        <dbReference type="ARBA" id="ARBA00012217"/>
    </source>
</evidence>
<dbReference type="PROSITE" id="PS01058">
    <property type="entry name" value="SAICAR_SYNTHETASE_2"/>
    <property type="match status" value="1"/>
</dbReference>
<dbReference type="InterPro" id="IPR028923">
    <property type="entry name" value="SAICAR_synt/ADE2_N"/>
</dbReference>
<evidence type="ECO:0000256" key="4">
    <source>
        <dbReference type="ARBA" id="ARBA00016460"/>
    </source>
</evidence>
<dbReference type="STRING" id="1173111.SAMN05444955_12057"/>
<dbReference type="SUPFAM" id="SSF56104">
    <property type="entry name" value="SAICAR synthase-like"/>
    <property type="match status" value="1"/>
</dbReference>
<evidence type="ECO:0000256" key="7">
    <source>
        <dbReference type="ARBA" id="ARBA00022755"/>
    </source>
</evidence>
<dbReference type="InterPro" id="IPR050089">
    <property type="entry name" value="SAICAR_synthetase"/>
</dbReference>
<evidence type="ECO:0000256" key="11">
    <source>
        <dbReference type="HAMAP-Rule" id="MF_00137"/>
    </source>
</evidence>
<evidence type="ECO:0000256" key="5">
    <source>
        <dbReference type="ARBA" id="ARBA00022598"/>
    </source>
</evidence>
<dbReference type="Proteomes" id="UP000199695">
    <property type="component" value="Unassembled WGS sequence"/>
</dbReference>
<comment type="pathway">
    <text evidence="1 11">Purine metabolism; IMP biosynthesis via de novo pathway; 5-amino-1-(5-phospho-D-ribosyl)imidazole-4-carboxamide from 5-amino-1-(5-phospho-D-ribosyl)imidazole-4-carboxylate: step 1/2.</text>
</comment>
<dbReference type="Gene3D" id="3.30.200.20">
    <property type="entry name" value="Phosphorylase Kinase, domain 1"/>
    <property type="match status" value="1"/>
</dbReference>
<reference evidence="13 14" key="1">
    <citation type="submission" date="2016-10" db="EMBL/GenBank/DDBJ databases">
        <authorList>
            <person name="de Groot N.N."/>
        </authorList>
    </citation>
    <scope>NUCLEOTIDE SEQUENCE [LARGE SCALE GENOMIC DNA]</scope>
    <source>
        <strain evidence="13 14">DSM 46701</strain>
    </source>
</reference>
<dbReference type="Pfam" id="PF01259">
    <property type="entry name" value="SAICAR_synt"/>
    <property type="match status" value="1"/>
</dbReference>
<dbReference type="AlphaFoldDB" id="A0A1H8J282"/>
<name>A0A1H8J282_9BACL</name>
<evidence type="ECO:0000256" key="9">
    <source>
        <dbReference type="ARBA" id="ARBA00030409"/>
    </source>
</evidence>
<evidence type="ECO:0000313" key="13">
    <source>
        <dbReference type="EMBL" id="SEN74078.1"/>
    </source>
</evidence>
<organism evidence="13 14">
    <name type="scientific">Lihuaxuella thermophila</name>
    <dbReference type="NCBI Taxonomy" id="1173111"/>
    <lineage>
        <taxon>Bacteria</taxon>
        <taxon>Bacillati</taxon>
        <taxon>Bacillota</taxon>
        <taxon>Bacilli</taxon>
        <taxon>Bacillales</taxon>
        <taxon>Thermoactinomycetaceae</taxon>
        <taxon>Lihuaxuella</taxon>
    </lineage>
</organism>
<keyword evidence="14" id="KW-1185">Reference proteome</keyword>
<dbReference type="PANTHER" id="PTHR43599:SF3">
    <property type="entry name" value="SI:DKEY-6E2.2"/>
    <property type="match status" value="1"/>
</dbReference>
<dbReference type="InterPro" id="IPR018236">
    <property type="entry name" value="SAICAR_synthetase_CS"/>
</dbReference>
<dbReference type="PROSITE" id="PS01057">
    <property type="entry name" value="SAICAR_SYNTHETASE_1"/>
    <property type="match status" value="1"/>
</dbReference>
<dbReference type="GO" id="GO:0005524">
    <property type="term" value="F:ATP binding"/>
    <property type="evidence" value="ECO:0007669"/>
    <property type="project" value="UniProtKB-KW"/>
</dbReference>
<comment type="catalytic activity">
    <reaction evidence="10 11">
        <text>5-amino-1-(5-phospho-D-ribosyl)imidazole-4-carboxylate + L-aspartate + ATP = (2S)-2-[5-amino-1-(5-phospho-beta-D-ribosyl)imidazole-4-carboxamido]succinate + ADP + phosphate + 2 H(+)</text>
        <dbReference type="Rhea" id="RHEA:22628"/>
        <dbReference type="ChEBI" id="CHEBI:15378"/>
        <dbReference type="ChEBI" id="CHEBI:29991"/>
        <dbReference type="ChEBI" id="CHEBI:30616"/>
        <dbReference type="ChEBI" id="CHEBI:43474"/>
        <dbReference type="ChEBI" id="CHEBI:58443"/>
        <dbReference type="ChEBI" id="CHEBI:77657"/>
        <dbReference type="ChEBI" id="CHEBI:456216"/>
        <dbReference type="EC" id="6.3.2.6"/>
    </reaction>
</comment>
<dbReference type="CDD" id="cd01415">
    <property type="entry name" value="SAICAR_synt_PurC"/>
    <property type="match status" value="1"/>
</dbReference>
<evidence type="ECO:0000259" key="12">
    <source>
        <dbReference type="Pfam" id="PF01259"/>
    </source>
</evidence>
<evidence type="ECO:0000256" key="2">
    <source>
        <dbReference type="ARBA" id="ARBA00010190"/>
    </source>
</evidence>
<dbReference type="GO" id="GO:0009236">
    <property type="term" value="P:cobalamin biosynthetic process"/>
    <property type="evidence" value="ECO:0007669"/>
    <property type="project" value="InterPro"/>
</dbReference>
<evidence type="ECO:0000256" key="8">
    <source>
        <dbReference type="ARBA" id="ARBA00022840"/>
    </source>
</evidence>
<dbReference type="GO" id="GO:0006189">
    <property type="term" value="P:'de novo' IMP biosynthetic process"/>
    <property type="evidence" value="ECO:0007669"/>
    <property type="project" value="UniProtKB-UniRule"/>
</dbReference>
<sequence length="239" mass="27321">MRAGDMLYEGKAKQLFLTEDPGVVRVKYKDTATAFNGEKRAVLEGKGEMNNRISTFFFRYLNEHGIPNHFIDAISPLEQLVRKVDIIPLEVVVRNIAAGTLSKRTGLPEGTELRHPVVELYYKDDALGDPLINEDHVSVLQLATEEQLKEMREMALKVNDLLKQLMEQEKILLVDFKLEFGVDAEGKLLLADEISPDTCRFWDAKTGEKLDKDRFRRDLGQVVEAYREIWTRLGGKKDV</sequence>
<gene>
    <name evidence="11" type="primary">purC</name>
    <name evidence="13" type="ORF">SAMN05444955_12057</name>
</gene>
<dbReference type="EMBL" id="FOCQ01000020">
    <property type="protein sequence ID" value="SEN74078.1"/>
    <property type="molecule type" value="Genomic_DNA"/>
</dbReference>
<dbReference type="PANTHER" id="PTHR43599">
    <property type="entry name" value="MULTIFUNCTIONAL PROTEIN ADE2"/>
    <property type="match status" value="1"/>
</dbReference>
<dbReference type="InterPro" id="IPR001636">
    <property type="entry name" value="SAICAR_synth"/>
</dbReference>
<evidence type="ECO:0000256" key="1">
    <source>
        <dbReference type="ARBA" id="ARBA00004672"/>
    </source>
</evidence>
<feature type="domain" description="SAICAR synthetase/ADE2 N-terminal" evidence="12">
    <location>
        <begin position="7"/>
        <end position="232"/>
    </location>
</feature>
<dbReference type="InterPro" id="IPR033934">
    <property type="entry name" value="SAICAR_synt_PurC"/>
</dbReference>
<keyword evidence="5 11" id="KW-0436">Ligase</keyword>
<dbReference type="EC" id="6.3.2.6" evidence="3 11"/>
<keyword evidence="6 11" id="KW-0547">Nucleotide-binding</keyword>
<dbReference type="UniPathway" id="UPA00074">
    <property type="reaction ID" value="UER00131"/>
</dbReference>
<comment type="similarity">
    <text evidence="2 11">Belongs to the SAICAR synthetase family.</text>
</comment>
<dbReference type="GO" id="GO:0004639">
    <property type="term" value="F:phosphoribosylaminoimidazolesuccinocarboxamide synthase activity"/>
    <property type="evidence" value="ECO:0007669"/>
    <property type="project" value="UniProtKB-UniRule"/>
</dbReference>
<evidence type="ECO:0000256" key="6">
    <source>
        <dbReference type="ARBA" id="ARBA00022741"/>
    </source>
</evidence>
<dbReference type="Gene3D" id="3.30.470.20">
    <property type="entry name" value="ATP-grasp fold, B domain"/>
    <property type="match status" value="1"/>
</dbReference>
<dbReference type="FunFam" id="3.30.470.20:FF:000006">
    <property type="entry name" value="Phosphoribosylaminoimidazole-succinocarboxamide synthase"/>
    <property type="match status" value="1"/>
</dbReference>
<evidence type="ECO:0000313" key="14">
    <source>
        <dbReference type="Proteomes" id="UP000199695"/>
    </source>
</evidence>
<keyword evidence="8 11" id="KW-0067">ATP-binding</keyword>
<dbReference type="HAMAP" id="MF_00137">
    <property type="entry name" value="SAICAR_synth"/>
    <property type="match status" value="1"/>
</dbReference>
<evidence type="ECO:0000256" key="10">
    <source>
        <dbReference type="ARBA" id="ARBA00048475"/>
    </source>
</evidence>
<dbReference type="NCBIfam" id="TIGR00081">
    <property type="entry name" value="purC"/>
    <property type="match status" value="1"/>
</dbReference>
<proteinExistence type="inferred from homology"/>
<protein>
    <recommendedName>
        <fullName evidence="4 11">Phosphoribosylaminoimidazole-succinocarboxamide synthase</fullName>
        <ecNumber evidence="3 11">6.3.2.6</ecNumber>
    </recommendedName>
    <alternativeName>
        <fullName evidence="9 11">SAICAR synthetase</fullName>
    </alternativeName>
</protein>
<keyword evidence="7 11" id="KW-0658">Purine biosynthesis</keyword>